<evidence type="ECO:0000313" key="2">
    <source>
        <dbReference type="Proteomes" id="UP001420932"/>
    </source>
</evidence>
<comment type="caution">
    <text evidence="1">The sequence shown here is derived from an EMBL/GenBank/DDBJ whole genome shotgun (WGS) entry which is preliminary data.</text>
</comment>
<accession>A0AAP0DYH7</accession>
<gene>
    <name evidence="1" type="ORF">Syun_030682</name>
</gene>
<reference evidence="1 2" key="1">
    <citation type="submission" date="2024-01" db="EMBL/GenBank/DDBJ databases">
        <title>Genome assemblies of Stephania.</title>
        <authorList>
            <person name="Yang L."/>
        </authorList>
    </citation>
    <scope>NUCLEOTIDE SEQUENCE [LARGE SCALE GENOMIC DNA]</scope>
    <source>
        <strain evidence="1">YNDBR</strain>
        <tissue evidence="1">Leaf</tissue>
    </source>
</reference>
<dbReference type="PANTHER" id="PTHR31182">
    <property type="entry name" value="C2 NT-TYPE DOMAIN-CONTAINING PROTEIN"/>
    <property type="match status" value="1"/>
</dbReference>
<dbReference type="Proteomes" id="UP001420932">
    <property type="component" value="Unassembled WGS sequence"/>
</dbReference>
<dbReference type="AlphaFoldDB" id="A0AAP0DYH7"/>
<evidence type="ECO:0000313" key="1">
    <source>
        <dbReference type="EMBL" id="KAK9081002.1"/>
    </source>
</evidence>
<keyword evidence="2" id="KW-1185">Reference proteome</keyword>
<name>A0AAP0DYH7_9MAGN</name>
<sequence>MSGMGSEMRERCMGGTGSGTSSGSTGRHVSDLLYYVCGPRPDIRSTKKNDMQIYTKEYLTYQMIAYILHVALNKLIAYKELHKEYLNGLLVNDFFGQQDVLEKRKLESKEGKLELVTEDLQNGETSVKMRLTKANSQTIILTSIETVLKAKLRPLSAIFEKSFVGFFVPECMHENLEFLEGVVSFNHI</sequence>
<proteinExistence type="predicted"/>
<dbReference type="EMBL" id="JBBNAF010000058">
    <property type="protein sequence ID" value="KAK9081002.1"/>
    <property type="molecule type" value="Genomic_DNA"/>
</dbReference>
<protein>
    <submittedName>
        <fullName evidence="1">Uncharacterized protein</fullName>
    </submittedName>
</protein>
<organism evidence="1 2">
    <name type="scientific">Stephania yunnanensis</name>
    <dbReference type="NCBI Taxonomy" id="152371"/>
    <lineage>
        <taxon>Eukaryota</taxon>
        <taxon>Viridiplantae</taxon>
        <taxon>Streptophyta</taxon>
        <taxon>Embryophyta</taxon>
        <taxon>Tracheophyta</taxon>
        <taxon>Spermatophyta</taxon>
        <taxon>Magnoliopsida</taxon>
        <taxon>Ranunculales</taxon>
        <taxon>Menispermaceae</taxon>
        <taxon>Menispermoideae</taxon>
        <taxon>Cissampelideae</taxon>
        <taxon>Stephania</taxon>
    </lineage>
</organism>
<dbReference type="PANTHER" id="PTHR31182:SF21">
    <property type="entry name" value="C2 NT-TYPE DOMAIN-CONTAINING PROTEIN"/>
    <property type="match status" value="1"/>
</dbReference>